<dbReference type="InParanoid" id="K1QMS4"/>
<keyword evidence="1" id="KW-0378">Hydrolase</keyword>
<dbReference type="HOGENOM" id="CLU_011988_2_1_1"/>
<protein>
    <submittedName>
        <fullName evidence="5">Alpha-N-acetylglucosaminidase</fullName>
    </submittedName>
</protein>
<dbReference type="InterPro" id="IPR024732">
    <property type="entry name" value="NAGLU_C"/>
</dbReference>
<dbReference type="PANTHER" id="PTHR12872:SF1">
    <property type="entry name" value="ALPHA-N-ACETYLGLUCOSAMINIDASE"/>
    <property type="match status" value="1"/>
</dbReference>
<dbReference type="Pfam" id="PF12971">
    <property type="entry name" value="NAGLU_N"/>
    <property type="match status" value="1"/>
</dbReference>
<sequence length="859" mass="99348">MKLACPSVARAPVELNRFCTRIYFPDNFASLSHLKPKASLGKQEDAAKDLYQRVLGPRAGEFVVKIQSNIGPKEKDTFLINTKEKYVEITGTTGVAAAMGLYYYLTNYCNCQITWGGRQMAIPSPLPKVEGGSVNITTNDKIRFFQNVCTVSYSSVWFKWADWEAYLDWMAMRGINMALAFTGQEAIFQRVYMGLGFTMKDLQDHFGGPAFLAWSRMGNMHGWGGPITQNWIDDQLILQHKILERMRSFGMIPVLPGFAGHVPEATILRYPQANVSRLTDWAGFNQSFCWHYPTANVSRLRDWGHFNKTYCCNYLLDFNDPLFMKIAVRFIKEMENEFGVDHVYSVDTFNEMRPRSNSTEYLALSGRTVYKSLKEADSKAIWLMQGWLFIDGGFWKQPQIKALLTAVPQGEMIILDLYSEIIPIYTQTESYYGQPFIWCMLHDFGGTMELYGALKLINEGPFNGRAFPNSSMVGLGMTPEGIFQNEVVYEFFTENVWRKAPRDISTWISKYVLNRYGKTNKFIDLAWQYLKNSVYNNSDNLKDHDSNAIPDHRPSLSPALHPDLGIYNNTDYLHDNSINIIVTTLPRMTPLIQQDVWYNPEDLYVAWDIMTLNLDEFSNSSLFMYDIVDVTRNSLQILSIKYYTDLVYAFGRGDIHAVESHGNQLLGLLSDMDTVLGSDSHFLLGRWIKAATDNAMDMQDNWFLQFNARNQITLWGPRGEIRDYACKQWSGLIKDYYLPRWEIFVNYTLDIMAHNKTYNATELDIMIYEKVEFPFSYRLDQYPTEPQGDSVAIVKSLHKKYRPDTMSEFFQTLQQATEERHRKDKRNWIQRKYGSQIKRAKTQNIGYNPRLHHVVNGRN</sequence>
<name>K1QMS4_MAGGI</name>
<accession>K1QMS4</accession>
<dbReference type="InterPro" id="IPR024733">
    <property type="entry name" value="NAGLU_tim-barrel"/>
</dbReference>
<dbReference type="Pfam" id="PF05089">
    <property type="entry name" value="NAGLU"/>
    <property type="match status" value="2"/>
</dbReference>
<evidence type="ECO:0000256" key="1">
    <source>
        <dbReference type="ARBA" id="ARBA00022801"/>
    </source>
</evidence>
<evidence type="ECO:0000313" key="5">
    <source>
        <dbReference type="EMBL" id="EKC30145.1"/>
    </source>
</evidence>
<dbReference type="InterPro" id="IPR029018">
    <property type="entry name" value="Hex-like_dom2"/>
</dbReference>
<organism evidence="5">
    <name type="scientific">Magallana gigas</name>
    <name type="common">Pacific oyster</name>
    <name type="synonym">Crassostrea gigas</name>
    <dbReference type="NCBI Taxonomy" id="29159"/>
    <lineage>
        <taxon>Eukaryota</taxon>
        <taxon>Metazoa</taxon>
        <taxon>Spiralia</taxon>
        <taxon>Lophotrochozoa</taxon>
        <taxon>Mollusca</taxon>
        <taxon>Bivalvia</taxon>
        <taxon>Autobranchia</taxon>
        <taxon>Pteriomorphia</taxon>
        <taxon>Ostreida</taxon>
        <taxon>Ostreoidea</taxon>
        <taxon>Ostreidae</taxon>
        <taxon>Magallana</taxon>
    </lineage>
</organism>
<dbReference type="Gene3D" id="3.20.20.80">
    <property type="entry name" value="Glycosidases"/>
    <property type="match status" value="2"/>
</dbReference>
<reference evidence="5" key="1">
    <citation type="journal article" date="2012" name="Nature">
        <title>The oyster genome reveals stress adaptation and complexity of shell formation.</title>
        <authorList>
            <person name="Zhang G."/>
            <person name="Fang X."/>
            <person name="Guo X."/>
            <person name="Li L."/>
            <person name="Luo R."/>
            <person name="Xu F."/>
            <person name="Yang P."/>
            <person name="Zhang L."/>
            <person name="Wang X."/>
            <person name="Qi H."/>
            <person name="Xiong Z."/>
            <person name="Que H."/>
            <person name="Xie Y."/>
            <person name="Holland P.W."/>
            <person name="Paps J."/>
            <person name="Zhu Y."/>
            <person name="Wu F."/>
            <person name="Chen Y."/>
            <person name="Wang J."/>
            <person name="Peng C."/>
            <person name="Meng J."/>
            <person name="Yang L."/>
            <person name="Liu J."/>
            <person name="Wen B."/>
            <person name="Zhang N."/>
            <person name="Huang Z."/>
            <person name="Zhu Q."/>
            <person name="Feng Y."/>
            <person name="Mount A."/>
            <person name="Hedgecock D."/>
            <person name="Xu Z."/>
            <person name="Liu Y."/>
            <person name="Domazet-Loso T."/>
            <person name="Du Y."/>
            <person name="Sun X."/>
            <person name="Zhang S."/>
            <person name="Liu B."/>
            <person name="Cheng P."/>
            <person name="Jiang X."/>
            <person name="Li J."/>
            <person name="Fan D."/>
            <person name="Wang W."/>
            <person name="Fu W."/>
            <person name="Wang T."/>
            <person name="Wang B."/>
            <person name="Zhang J."/>
            <person name="Peng Z."/>
            <person name="Li Y."/>
            <person name="Li N."/>
            <person name="Wang J."/>
            <person name="Chen M."/>
            <person name="He Y."/>
            <person name="Tan F."/>
            <person name="Song X."/>
            <person name="Zheng Q."/>
            <person name="Huang R."/>
            <person name="Yang H."/>
            <person name="Du X."/>
            <person name="Chen L."/>
            <person name="Yang M."/>
            <person name="Gaffney P.M."/>
            <person name="Wang S."/>
            <person name="Luo L."/>
            <person name="She Z."/>
            <person name="Ming Y."/>
            <person name="Huang W."/>
            <person name="Zhang S."/>
            <person name="Huang B."/>
            <person name="Zhang Y."/>
            <person name="Qu T."/>
            <person name="Ni P."/>
            <person name="Miao G."/>
            <person name="Wang J."/>
            <person name="Wang Q."/>
            <person name="Steinberg C.E."/>
            <person name="Wang H."/>
            <person name="Li N."/>
            <person name="Qian L."/>
            <person name="Zhang G."/>
            <person name="Li Y."/>
            <person name="Yang H."/>
            <person name="Liu X."/>
            <person name="Wang J."/>
            <person name="Yin Y."/>
            <person name="Wang J."/>
        </authorList>
    </citation>
    <scope>NUCLEOTIDE SEQUENCE [LARGE SCALE GENOMIC DNA]</scope>
    <source>
        <strain evidence="5">05x7-T-G4-1.051#20</strain>
    </source>
</reference>
<dbReference type="PANTHER" id="PTHR12872">
    <property type="entry name" value="ALPHA-N-ACETYLGLUCOSAMINIDASE"/>
    <property type="match status" value="1"/>
</dbReference>
<dbReference type="GO" id="GO:0016787">
    <property type="term" value="F:hydrolase activity"/>
    <property type="evidence" value="ECO:0007669"/>
    <property type="project" value="UniProtKB-KW"/>
</dbReference>
<dbReference type="InterPro" id="IPR024240">
    <property type="entry name" value="NAGLU_N"/>
</dbReference>
<dbReference type="InterPro" id="IPR017853">
    <property type="entry name" value="GH"/>
</dbReference>
<feature type="domain" description="Alpha-N-acetylglucosaminidase tim-barrel" evidence="2">
    <location>
        <begin position="290"/>
        <end position="499"/>
    </location>
</feature>
<dbReference type="EMBL" id="JH818702">
    <property type="protein sequence ID" value="EKC30145.1"/>
    <property type="molecule type" value="Genomic_DNA"/>
</dbReference>
<dbReference type="Pfam" id="PF12972">
    <property type="entry name" value="NAGLU_C"/>
    <property type="match status" value="1"/>
</dbReference>
<proteinExistence type="predicted"/>
<dbReference type="Gene3D" id="1.20.120.670">
    <property type="entry name" value="N-acetyl-b-d-glucoasminidase"/>
    <property type="match status" value="1"/>
</dbReference>
<gene>
    <name evidence="5" type="ORF">CGI_10021969</name>
</gene>
<feature type="domain" description="Alpha-N-acetylglucosaminidase N-terminal" evidence="3">
    <location>
        <begin position="46"/>
        <end position="127"/>
    </location>
</feature>
<dbReference type="AlphaFoldDB" id="K1QMS4"/>
<evidence type="ECO:0000259" key="3">
    <source>
        <dbReference type="Pfam" id="PF12971"/>
    </source>
</evidence>
<feature type="domain" description="Alpha-N-acetylglucosaminidase tim-barrel" evidence="2">
    <location>
        <begin position="143"/>
        <end position="289"/>
    </location>
</feature>
<evidence type="ECO:0000259" key="2">
    <source>
        <dbReference type="Pfam" id="PF05089"/>
    </source>
</evidence>
<dbReference type="FunCoup" id="K1QMS4">
    <property type="interactions" value="194"/>
</dbReference>
<dbReference type="Gene3D" id="3.30.379.10">
    <property type="entry name" value="Chitobiase/beta-hexosaminidase domain 2-like"/>
    <property type="match status" value="1"/>
</dbReference>
<evidence type="ECO:0000259" key="4">
    <source>
        <dbReference type="Pfam" id="PF12972"/>
    </source>
</evidence>
<feature type="domain" description="Alpha-N-acetylglucosaminidase C-terminal" evidence="4">
    <location>
        <begin position="507"/>
        <end position="800"/>
    </location>
</feature>
<dbReference type="SUPFAM" id="SSF51445">
    <property type="entry name" value="(Trans)glycosidases"/>
    <property type="match status" value="1"/>
</dbReference>
<dbReference type="InterPro" id="IPR007781">
    <property type="entry name" value="NAGLU"/>
</dbReference>